<dbReference type="Proteomes" id="UP000290408">
    <property type="component" value="Chromosome"/>
</dbReference>
<dbReference type="SUPFAM" id="SSF55961">
    <property type="entry name" value="Bet v1-like"/>
    <property type="match status" value="1"/>
</dbReference>
<dbReference type="STRING" id="1216970.GCA_001570985_01883"/>
<evidence type="ECO:0000313" key="2">
    <source>
        <dbReference type="Proteomes" id="UP000290408"/>
    </source>
</evidence>
<organism evidence="1 2">
    <name type="scientific">Janibacter limosus</name>
    <dbReference type="NCBI Taxonomy" id="53458"/>
    <lineage>
        <taxon>Bacteria</taxon>
        <taxon>Bacillati</taxon>
        <taxon>Actinomycetota</taxon>
        <taxon>Actinomycetes</taxon>
        <taxon>Micrococcales</taxon>
        <taxon>Intrasporangiaceae</taxon>
        <taxon>Janibacter</taxon>
    </lineage>
</organism>
<evidence type="ECO:0000313" key="1">
    <source>
        <dbReference type="EMBL" id="QBF47302.1"/>
    </source>
</evidence>
<sequence length="163" mass="18017">MGDDAAPTHDWSGAAPVRWTTTAPPERVWSVIEDGWTYAAWVVGASRVRSVDESWPAEGAHLHHSVGVWPIVRDDRTSVVEIDPAQMRIVLQARVRPFGTQLVEIEVSSQPGGTMVTMREDASGGLAVLVPRPVRQAGLIIRNREALRRLCLLAERETHVEEV</sequence>
<dbReference type="InterPro" id="IPR023393">
    <property type="entry name" value="START-like_dom_sf"/>
</dbReference>
<reference evidence="1 2" key="1">
    <citation type="submission" date="2019-02" db="EMBL/GenBank/DDBJ databases">
        <title>Genomic data mining of an Antarctic deep-sea actinobacterium, Janibacterlimosus P3-3-X1.</title>
        <authorList>
            <person name="Liao L."/>
            <person name="Chen B."/>
        </authorList>
    </citation>
    <scope>NUCLEOTIDE SEQUENCE [LARGE SCALE GENOMIC DNA]</scope>
    <source>
        <strain evidence="1 2">P3-3-X1</strain>
    </source>
</reference>
<dbReference type="EMBL" id="CP036164">
    <property type="protein sequence ID" value="QBF47302.1"/>
    <property type="molecule type" value="Genomic_DNA"/>
</dbReference>
<proteinExistence type="predicted"/>
<accession>A0A4P6MWE4</accession>
<protein>
    <submittedName>
        <fullName evidence="1">SRPBCC family protein</fullName>
    </submittedName>
</protein>
<gene>
    <name evidence="1" type="ORF">EXU32_14235</name>
</gene>
<dbReference type="OrthoDB" id="4483486at2"/>
<dbReference type="KEGG" id="jli:EXU32_14235"/>
<keyword evidence="2" id="KW-1185">Reference proteome</keyword>
<dbReference type="Pfam" id="PF10604">
    <property type="entry name" value="Polyketide_cyc2"/>
    <property type="match status" value="1"/>
</dbReference>
<name>A0A4P6MWE4_9MICO</name>
<dbReference type="InterPro" id="IPR019587">
    <property type="entry name" value="Polyketide_cyclase/dehydratase"/>
</dbReference>
<dbReference type="AlphaFoldDB" id="A0A4P6MWE4"/>
<dbReference type="Gene3D" id="3.30.530.20">
    <property type="match status" value="1"/>
</dbReference>
<dbReference type="RefSeq" id="WP_130630493.1">
    <property type="nucleotide sequence ID" value="NZ_CP036164.1"/>
</dbReference>